<evidence type="ECO:0000256" key="1">
    <source>
        <dbReference type="SAM" id="Phobius"/>
    </source>
</evidence>
<dbReference type="AlphaFoldDB" id="A0AAW2MPC1"/>
<keyword evidence="1" id="KW-0472">Membrane</keyword>
<feature type="transmembrane region" description="Helical" evidence="1">
    <location>
        <begin position="68"/>
        <end position="87"/>
    </location>
</feature>
<keyword evidence="1" id="KW-1133">Transmembrane helix</keyword>
<protein>
    <submittedName>
        <fullName evidence="2">Protein S-acyltransferase 10</fullName>
    </submittedName>
</protein>
<reference evidence="2" key="2">
    <citation type="journal article" date="2024" name="Plant">
        <title>Genomic evolution and insights into agronomic trait innovations of Sesamum species.</title>
        <authorList>
            <person name="Miao H."/>
            <person name="Wang L."/>
            <person name="Qu L."/>
            <person name="Liu H."/>
            <person name="Sun Y."/>
            <person name="Le M."/>
            <person name="Wang Q."/>
            <person name="Wei S."/>
            <person name="Zheng Y."/>
            <person name="Lin W."/>
            <person name="Duan Y."/>
            <person name="Cao H."/>
            <person name="Xiong S."/>
            <person name="Wang X."/>
            <person name="Wei L."/>
            <person name="Li C."/>
            <person name="Ma Q."/>
            <person name="Ju M."/>
            <person name="Zhao R."/>
            <person name="Li G."/>
            <person name="Mu C."/>
            <person name="Tian Q."/>
            <person name="Mei H."/>
            <person name="Zhang T."/>
            <person name="Gao T."/>
            <person name="Zhang H."/>
        </authorList>
    </citation>
    <scope>NUCLEOTIDE SEQUENCE</scope>
    <source>
        <strain evidence="2">KEN8</strain>
    </source>
</reference>
<dbReference type="EMBL" id="JACGWM010000013">
    <property type="protein sequence ID" value="KAL0332808.1"/>
    <property type="molecule type" value="Genomic_DNA"/>
</dbReference>
<name>A0AAW2MPC1_9LAMI</name>
<gene>
    <name evidence="2" type="ORF">Scaly_2182300</name>
</gene>
<keyword evidence="1" id="KW-0812">Transmembrane</keyword>
<feature type="transmembrane region" description="Helical" evidence="1">
    <location>
        <begin position="37"/>
        <end position="56"/>
    </location>
</feature>
<comment type="caution">
    <text evidence="2">The sequence shown here is derived from an EMBL/GenBank/DDBJ whole genome shotgun (WGS) entry which is preliminary data.</text>
</comment>
<proteinExistence type="predicted"/>
<evidence type="ECO:0000313" key="2">
    <source>
        <dbReference type="EMBL" id="KAL0332808.1"/>
    </source>
</evidence>
<accession>A0AAW2MPC1</accession>
<reference evidence="2" key="1">
    <citation type="submission" date="2020-06" db="EMBL/GenBank/DDBJ databases">
        <authorList>
            <person name="Li T."/>
            <person name="Hu X."/>
            <person name="Zhang T."/>
            <person name="Song X."/>
            <person name="Zhang H."/>
            <person name="Dai N."/>
            <person name="Sheng W."/>
            <person name="Hou X."/>
            <person name="Wei L."/>
        </authorList>
    </citation>
    <scope>NUCLEOTIDE SEQUENCE</scope>
    <source>
        <strain evidence="2">KEN8</strain>
        <tissue evidence="2">Leaf</tissue>
    </source>
</reference>
<sequence>MVYHAAATSGRHVIVPPTVAPASFPAFLIQVARRSALSLKVAVILHLVFAGVLFLFDNDLIEKTKKEPWYTAIYVSLFVATLVQYFVTSGTSPGYVLDAQKAVDETDAIARRTLLASKQPASSQNGSVLITVDGRNHQRGNATAWTKLVMDLYPPGASIRLTEDLPVLGLGQESEARLSSQ</sequence>
<organism evidence="2">
    <name type="scientific">Sesamum calycinum</name>
    <dbReference type="NCBI Taxonomy" id="2727403"/>
    <lineage>
        <taxon>Eukaryota</taxon>
        <taxon>Viridiplantae</taxon>
        <taxon>Streptophyta</taxon>
        <taxon>Embryophyta</taxon>
        <taxon>Tracheophyta</taxon>
        <taxon>Spermatophyta</taxon>
        <taxon>Magnoliopsida</taxon>
        <taxon>eudicotyledons</taxon>
        <taxon>Gunneridae</taxon>
        <taxon>Pentapetalae</taxon>
        <taxon>asterids</taxon>
        <taxon>lamiids</taxon>
        <taxon>Lamiales</taxon>
        <taxon>Pedaliaceae</taxon>
        <taxon>Sesamum</taxon>
    </lineage>
</organism>